<dbReference type="EMBL" id="JOTN01000004">
    <property type="protein sequence ID" value="KEK20300.1"/>
    <property type="molecule type" value="Genomic_DNA"/>
</dbReference>
<protein>
    <submittedName>
        <fullName evidence="1">Renal dipeptidase</fullName>
    </submittedName>
</protein>
<gene>
    <name evidence="1" type="ORF">BAMA_17845</name>
</gene>
<keyword evidence="2" id="KW-1185">Reference proteome</keyword>
<dbReference type="SUPFAM" id="SSF81301">
    <property type="entry name" value="Nucleotidyltransferase"/>
    <property type="match status" value="1"/>
</dbReference>
<dbReference type="InterPro" id="IPR043519">
    <property type="entry name" value="NT_sf"/>
</dbReference>
<sequence>MNNDCSLDLLHVSKELQLQLEMIKKSNSKEMETINRKWFEEIDWSQFLALSVHHRIYPFLYPKIKEVDEGTIPAYVIQELCRKFKNNTFKMLYLSREMGEISRLFSERKIRSLFLKGPVIAADFYENISLRTSGDIDVIVPIQDLKKVHELLLPLGYVKEADFETVLSEWKWRRHHVTYYHPEKKMKLEIHWRLHPGPCKEPTFHELWERKRISYIGTYPIYCLGKEDLFIFLLNHGSRHGWSRLRWLLDIDQLCKKDIEWDVVNKLLKKYHCRHIAGQALILSSQLFNTVIPESISSCLIKRKPRRLAQSTIFYLERMVNLHTEPVPEEVCKYHERYLFSLKTNVQKFIFIVSFLYPYAEDTKTLPLPKILHFLYFPLRPMLWAWRKTRKRVLS</sequence>
<dbReference type="InterPro" id="IPR039498">
    <property type="entry name" value="NTP_transf_5"/>
</dbReference>
<dbReference type="Proteomes" id="UP000027822">
    <property type="component" value="Unassembled WGS sequence"/>
</dbReference>
<reference evidence="1 2" key="1">
    <citation type="submission" date="2014-06" db="EMBL/GenBank/DDBJ databases">
        <title>Draft genome sequence of Bacillus manliponensis JCM 15802 (MCCC 1A00708).</title>
        <authorList>
            <person name="Lai Q."/>
            <person name="Liu Y."/>
            <person name="Shao Z."/>
        </authorList>
    </citation>
    <scope>NUCLEOTIDE SEQUENCE [LARGE SCALE GENOMIC DNA]</scope>
    <source>
        <strain evidence="1 2">JCM 15802</strain>
    </source>
</reference>
<dbReference type="Gene3D" id="3.30.460.40">
    <property type="match status" value="1"/>
</dbReference>
<dbReference type="STRING" id="574376.BAMA_17845"/>
<evidence type="ECO:0000313" key="2">
    <source>
        <dbReference type="Proteomes" id="UP000027822"/>
    </source>
</evidence>
<name>A0A073K1D7_9BACI</name>
<dbReference type="Pfam" id="PF14907">
    <property type="entry name" value="NTP_transf_5"/>
    <property type="match status" value="1"/>
</dbReference>
<dbReference type="RefSeq" id="WP_034637866.1">
    <property type="nucleotide sequence ID" value="NZ_CBCSJC010000003.1"/>
</dbReference>
<accession>A0A073K1D7</accession>
<dbReference type="eggNOG" id="COG1216">
    <property type="taxonomic scope" value="Bacteria"/>
</dbReference>
<dbReference type="AlphaFoldDB" id="A0A073K1D7"/>
<comment type="caution">
    <text evidence="1">The sequence shown here is derived from an EMBL/GenBank/DDBJ whole genome shotgun (WGS) entry which is preliminary data.</text>
</comment>
<proteinExistence type="predicted"/>
<evidence type="ECO:0000313" key="1">
    <source>
        <dbReference type="EMBL" id="KEK20300.1"/>
    </source>
</evidence>
<organism evidence="1 2">
    <name type="scientific">Bacillus manliponensis</name>
    <dbReference type="NCBI Taxonomy" id="574376"/>
    <lineage>
        <taxon>Bacteria</taxon>
        <taxon>Bacillati</taxon>
        <taxon>Bacillota</taxon>
        <taxon>Bacilli</taxon>
        <taxon>Bacillales</taxon>
        <taxon>Bacillaceae</taxon>
        <taxon>Bacillus</taxon>
        <taxon>Bacillus cereus group</taxon>
    </lineage>
</organism>